<sequence length="141" mass="15522">MSFVGASNLHQVWFQREKKPNSFLVRDSVGDSNLRTLSPTGGNGSERPSVEFEDVEGRWCLNVIPDSIYGGRMRNPLLRNPNIVHLSARPLQLLRTSPEHFGGTGARGGGTISNRPPPPPPFLYELMTSQAAELEEVPSVQ</sequence>
<feature type="region of interest" description="Disordered" evidence="1">
    <location>
        <begin position="96"/>
        <end position="121"/>
    </location>
</feature>
<protein>
    <submittedName>
        <fullName evidence="2">Uncharacterized protein</fullName>
    </submittedName>
</protein>
<feature type="compositionally biased region" description="Gly residues" evidence="1">
    <location>
        <begin position="102"/>
        <end position="111"/>
    </location>
</feature>
<accession>A0AAV4TYU4</accession>
<gene>
    <name evidence="2" type="ORF">CEXT_74331</name>
</gene>
<dbReference type="AlphaFoldDB" id="A0AAV4TYU4"/>
<name>A0AAV4TYU4_CAEEX</name>
<evidence type="ECO:0000256" key="1">
    <source>
        <dbReference type="SAM" id="MobiDB-lite"/>
    </source>
</evidence>
<reference evidence="2 3" key="1">
    <citation type="submission" date="2021-06" db="EMBL/GenBank/DDBJ databases">
        <title>Caerostris extrusa draft genome.</title>
        <authorList>
            <person name="Kono N."/>
            <person name="Arakawa K."/>
        </authorList>
    </citation>
    <scope>NUCLEOTIDE SEQUENCE [LARGE SCALE GENOMIC DNA]</scope>
</reference>
<evidence type="ECO:0000313" key="3">
    <source>
        <dbReference type="Proteomes" id="UP001054945"/>
    </source>
</evidence>
<keyword evidence="3" id="KW-1185">Reference proteome</keyword>
<evidence type="ECO:0000313" key="2">
    <source>
        <dbReference type="EMBL" id="GIY50461.1"/>
    </source>
</evidence>
<feature type="region of interest" description="Disordered" evidence="1">
    <location>
        <begin position="31"/>
        <end position="50"/>
    </location>
</feature>
<dbReference type="Proteomes" id="UP001054945">
    <property type="component" value="Unassembled WGS sequence"/>
</dbReference>
<proteinExistence type="predicted"/>
<organism evidence="2 3">
    <name type="scientific">Caerostris extrusa</name>
    <name type="common">Bark spider</name>
    <name type="synonym">Caerostris bankana</name>
    <dbReference type="NCBI Taxonomy" id="172846"/>
    <lineage>
        <taxon>Eukaryota</taxon>
        <taxon>Metazoa</taxon>
        <taxon>Ecdysozoa</taxon>
        <taxon>Arthropoda</taxon>
        <taxon>Chelicerata</taxon>
        <taxon>Arachnida</taxon>
        <taxon>Araneae</taxon>
        <taxon>Araneomorphae</taxon>
        <taxon>Entelegynae</taxon>
        <taxon>Araneoidea</taxon>
        <taxon>Araneidae</taxon>
        <taxon>Caerostris</taxon>
    </lineage>
</organism>
<feature type="compositionally biased region" description="Polar residues" evidence="1">
    <location>
        <begin position="31"/>
        <end position="40"/>
    </location>
</feature>
<comment type="caution">
    <text evidence="2">The sequence shown here is derived from an EMBL/GenBank/DDBJ whole genome shotgun (WGS) entry which is preliminary data.</text>
</comment>
<dbReference type="EMBL" id="BPLR01011980">
    <property type="protein sequence ID" value="GIY50461.1"/>
    <property type="molecule type" value="Genomic_DNA"/>
</dbReference>